<dbReference type="AlphaFoldDB" id="A0A1W1V4C0"/>
<feature type="domain" description="Aminotransferase class I/classII large" evidence="7">
    <location>
        <begin position="31"/>
        <end position="343"/>
    </location>
</feature>
<evidence type="ECO:0000313" key="8">
    <source>
        <dbReference type="EMBL" id="SMB87854.1"/>
    </source>
</evidence>
<evidence type="ECO:0000256" key="1">
    <source>
        <dbReference type="ARBA" id="ARBA00001933"/>
    </source>
</evidence>
<dbReference type="OrthoDB" id="9802328at2"/>
<dbReference type="PRINTS" id="PR00753">
    <property type="entry name" value="ACCSYNTHASE"/>
</dbReference>
<evidence type="ECO:0000256" key="6">
    <source>
        <dbReference type="RuleBase" id="RU000481"/>
    </source>
</evidence>
<keyword evidence="9" id="KW-1185">Reference proteome</keyword>
<dbReference type="InterPro" id="IPR015421">
    <property type="entry name" value="PyrdxlP-dep_Trfase_major"/>
</dbReference>
<dbReference type="EMBL" id="FWWR01000009">
    <property type="protein sequence ID" value="SMB87854.1"/>
    <property type="molecule type" value="Genomic_DNA"/>
</dbReference>
<organism evidence="8 9">
    <name type="scientific">Peptoniphilus asaccharolyticus DSM 20463</name>
    <dbReference type="NCBI Taxonomy" id="573058"/>
    <lineage>
        <taxon>Bacteria</taxon>
        <taxon>Bacillati</taxon>
        <taxon>Bacillota</taxon>
        <taxon>Tissierellia</taxon>
        <taxon>Tissierellales</taxon>
        <taxon>Peptoniphilaceae</taxon>
        <taxon>Peptoniphilus</taxon>
    </lineage>
</organism>
<dbReference type="InterPro" id="IPR015422">
    <property type="entry name" value="PyrdxlP-dep_Trfase_small"/>
</dbReference>
<dbReference type="SUPFAM" id="SSF53383">
    <property type="entry name" value="PLP-dependent transferases"/>
    <property type="match status" value="1"/>
</dbReference>
<evidence type="ECO:0000256" key="4">
    <source>
        <dbReference type="ARBA" id="ARBA00022679"/>
    </source>
</evidence>
<evidence type="ECO:0000256" key="2">
    <source>
        <dbReference type="ARBA" id="ARBA00007441"/>
    </source>
</evidence>
<dbReference type="Gene3D" id="3.90.1150.10">
    <property type="entry name" value="Aspartate Aminotransferase, domain 1"/>
    <property type="match status" value="1"/>
</dbReference>
<dbReference type="EC" id="2.6.1.-" evidence="6"/>
<keyword evidence="5" id="KW-0663">Pyridoxal phosphate</keyword>
<evidence type="ECO:0000313" key="9">
    <source>
        <dbReference type="Proteomes" id="UP000192368"/>
    </source>
</evidence>
<dbReference type="Proteomes" id="UP000192368">
    <property type="component" value="Unassembled WGS sequence"/>
</dbReference>
<dbReference type="InterPro" id="IPR050596">
    <property type="entry name" value="AspAT/PAT-like"/>
</dbReference>
<comment type="similarity">
    <text evidence="2 6">Belongs to the class-I pyridoxal-phosphate-dependent aminotransferase family.</text>
</comment>
<dbReference type="Gene3D" id="3.40.640.10">
    <property type="entry name" value="Type I PLP-dependent aspartate aminotransferase-like (Major domain)"/>
    <property type="match status" value="1"/>
</dbReference>
<accession>A0A1W1V4C0</accession>
<evidence type="ECO:0000256" key="5">
    <source>
        <dbReference type="ARBA" id="ARBA00022898"/>
    </source>
</evidence>
<dbReference type="STRING" id="573058.SAMN00017477_1268"/>
<dbReference type="PANTHER" id="PTHR46383">
    <property type="entry name" value="ASPARTATE AMINOTRANSFERASE"/>
    <property type="match status" value="1"/>
</dbReference>
<keyword evidence="3 6" id="KW-0032">Aminotransferase</keyword>
<proteinExistence type="inferred from homology"/>
<dbReference type="GO" id="GO:0006520">
    <property type="term" value="P:amino acid metabolic process"/>
    <property type="evidence" value="ECO:0007669"/>
    <property type="project" value="InterPro"/>
</dbReference>
<evidence type="ECO:0000256" key="3">
    <source>
        <dbReference type="ARBA" id="ARBA00022576"/>
    </source>
</evidence>
<dbReference type="InterPro" id="IPR015424">
    <property type="entry name" value="PyrdxlP-dep_Trfase"/>
</dbReference>
<dbReference type="PROSITE" id="PS00105">
    <property type="entry name" value="AA_TRANSFER_CLASS_1"/>
    <property type="match status" value="1"/>
</dbReference>
<dbReference type="GO" id="GO:0008483">
    <property type="term" value="F:transaminase activity"/>
    <property type="evidence" value="ECO:0007669"/>
    <property type="project" value="UniProtKB-KW"/>
</dbReference>
<dbReference type="Pfam" id="PF00155">
    <property type="entry name" value="Aminotran_1_2"/>
    <property type="match status" value="1"/>
</dbReference>
<dbReference type="GO" id="GO:0030170">
    <property type="term" value="F:pyridoxal phosphate binding"/>
    <property type="evidence" value="ECO:0007669"/>
    <property type="project" value="InterPro"/>
</dbReference>
<dbReference type="NCBIfam" id="NF005744">
    <property type="entry name" value="PRK07568.1"/>
    <property type="match status" value="1"/>
</dbReference>
<dbReference type="RefSeq" id="WP_084230827.1">
    <property type="nucleotide sequence ID" value="NZ_FWWR01000009.1"/>
</dbReference>
<protein>
    <recommendedName>
        <fullName evidence="6">Aminotransferase</fullName>
        <ecNumber evidence="6">2.6.1.-</ecNumber>
    </recommendedName>
</protein>
<dbReference type="InterPro" id="IPR004839">
    <property type="entry name" value="Aminotransferase_I/II_large"/>
</dbReference>
<gene>
    <name evidence="8" type="ORF">SAMN00017477_1268</name>
</gene>
<dbReference type="InterPro" id="IPR004838">
    <property type="entry name" value="NHTrfase_class1_PyrdxlP-BS"/>
</dbReference>
<sequence length="399" mass="44887">MKLSQRVNEVPFSAIRKLTPVAEKAKKEGKKVYHLNIGAPDTKTPNEFLDAIRAIELDTIDYAPSKGLKPIREATCKYYSQKGKHYDPETEVVITTGASESLKFAAEIVADLGENILTTNPFYSNYYTMFREIGIHLNVFDTLVEEGYRIPSKEVIEKGIDEKTRGILISNPSNPTGAVYTREELQAIVEVAIENDLYIIADEVYSEFVFDGAAFCSFTEIEGIDDRLILLDSISKRFGACGARIGALLSKNKEVMDAAIRLATSRLAVSTVDQIGAAALYEVSEEYFKDVNAEYNRRRLAIYEELLKIDGVKVAKPEGAFYVMPELPVKDSDHFAKWLLEEFDDNGETVMVAPAFGFYQGTDIGKKQVRLAYVINEKDIRRSIQIIKKALDVYKEKYE</sequence>
<comment type="cofactor">
    <cofactor evidence="1 6">
        <name>pyridoxal 5'-phosphate</name>
        <dbReference type="ChEBI" id="CHEBI:597326"/>
    </cofactor>
</comment>
<keyword evidence="4 6" id="KW-0808">Transferase</keyword>
<name>A0A1W1V4C0_PEPAS</name>
<reference evidence="9" key="1">
    <citation type="submission" date="2017-04" db="EMBL/GenBank/DDBJ databases">
        <authorList>
            <person name="Varghese N."/>
            <person name="Submissions S."/>
        </authorList>
    </citation>
    <scope>NUCLEOTIDE SEQUENCE [LARGE SCALE GENOMIC DNA]</scope>
    <source>
        <strain evidence="9">DSM 20463</strain>
    </source>
</reference>
<dbReference type="CDD" id="cd00609">
    <property type="entry name" value="AAT_like"/>
    <property type="match status" value="1"/>
</dbReference>
<evidence type="ECO:0000259" key="7">
    <source>
        <dbReference type="Pfam" id="PF00155"/>
    </source>
</evidence>